<dbReference type="STRING" id="1255658.FM114_10185"/>
<keyword evidence="3" id="KW-1185">Reference proteome</keyword>
<organism evidence="2 3">
    <name type="scientific">Luteococcus japonicus LSP_Lj1</name>
    <dbReference type="NCBI Taxonomy" id="1255658"/>
    <lineage>
        <taxon>Bacteria</taxon>
        <taxon>Bacillati</taxon>
        <taxon>Actinomycetota</taxon>
        <taxon>Actinomycetes</taxon>
        <taxon>Propionibacteriales</taxon>
        <taxon>Propionibacteriaceae</taxon>
        <taxon>Luteococcus</taxon>
    </lineage>
</organism>
<dbReference type="OrthoDB" id="3316391at2"/>
<name>A0A1R4JXD8_9ACTN</name>
<dbReference type="EMBL" id="FUKQ01000038">
    <property type="protein sequence ID" value="SJN36921.1"/>
    <property type="molecule type" value="Genomic_DNA"/>
</dbReference>
<dbReference type="AlphaFoldDB" id="A0A1R4JXD8"/>
<feature type="region of interest" description="Disordered" evidence="1">
    <location>
        <begin position="1"/>
        <end position="26"/>
    </location>
</feature>
<accession>A0A1R4JXD8</accession>
<reference evidence="2 3" key="1">
    <citation type="submission" date="2017-02" db="EMBL/GenBank/DDBJ databases">
        <authorList>
            <person name="Peterson S.W."/>
        </authorList>
    </citation>
    <scope>NUCLEOTIDE SEQUENCE [LARGE SCALE GENOMIC DNA]</scope>
    <source>
        <strain evidence="2 3">LSP_Lj1</strain>
    </source>
</reference>
<evidence type="ECO:0000313" key="3">
    <source>
        <dbReference type="Proteomes" id="UP000188342"/>
    </source>
</evidence>
<gene>
    <name evidence="2" type="ORF">FM114_10185</name>
</gene>
<evidence type="ECO:0000256" key="1">
    <source>
        <dbReference type="SAM" id="MobiDB-lite"/>
    </source>
</evidence>
<sequence>MQYHHHGYGAHDPLIKDPAGTGIDRTEELPDTMDVLIVGAGPAGIGQVPARGVTVRDPVRG</sequence>
<dbReference type="RefSeq" id="WP_094765047.1">
    <property type="nucleotide sequence ID" value="NZ_FUKQ01000038.1"/>
</dbReference>
<proteinExistence type="predicted"/>
<protein>
    <submittedName>
        <fullName evidence="2">Uncharacterized protein</fullName>
    </submittedName>
</protein>
<evidence type="ECO:0000313" key="2">
    <source>
        <dbReference type="EMBL" id="SJN36921.1"/>
    </source>
</evidence>
<dbReference type="Proteomes" id="UP000188342">
    <property type="component" value="Unassembled WGS sequence"/>
</dbReference>